<gene>
    <name evidence="2" type="ORF">RFH988_LOCUS35546</name>
</gene>
<evidence type="ECO:0000313" key="2">
    <source>
        <dbReference type="EMBL" id="CAF1419999.1"/>
    </source>
</evidence>
<dbReference type="Pfam" id="PF13649">
    <property type="entry name" value="Methyltransf_25"/>
    <property type="match status" value="1"/>
</dbReference>
<dbReference type="Gene3D" id="3.40.50.150">
    <property type="entry name" value="Vaccinia Virus protein VP39"/>
    <property type="match status" value="1"/>
</dbReference>
<protein>
    <recommendedName>
        <fullName evidence="1">Methyltransferase domain-containing protein</fullName>
    </recommendedName>
</protein>
<accession>A0A815MLN4</accession>
<dbReference type="Proteomes" id="UP000663882">
    <property type="component" value="Unassembled WGS sequence"/>
</dbReference>
<proteinExistence type="predicted"/>
<organism evidence="2 3">
    <name type="scientific">Rotaria sordida</name>
    <dbReference type="NCBI Taxonomy" id="392033"/>
    <lineage>
        <taxon>Eukaryota</taxon>
        <taxon>Metazoa</taxon>
        <taxon>Spiralia</taxon>
        <taxon>Gnathifera</taxon>
        <taxon>Rotifera</taxon>
        <taxon>Eurotatoria</taxon>
        <taxon>Bdelloidea</taxon>
        <taxon>Philodinida</taxon>
        <taxon>Philodinidae</taxon>
        <taxon>Rotaria</taxon>
    </lineage>
</organism>
<name>A0A815MLN4_9BILA</name>
<feature type="domain" description="Methyltransferase" evidence="1">
    <location>
        <begin position="57"/>
        <end position="99"/>
    </location>
</feature>
<dbReference type="InterPro" id="IPR029063">
    <property type="entry name" value="SAM-dependent_MTases_sf"/>
</dbReference>
<feature type="non-terminal residue" evidence="2">
    <location>
        <position position="1"/>
    </location>
</feature>
<evidence type="ECO:0000259" key="1">
    <source>
        <dbReference type="Pfam" id="PF13649"/>
    </source>
</evidence>
<dbReference type="SUPFAM" id="SSF53335">
    <property type="entry name" value="S-adenosyl-L-methionine-dependent methyltransferases"/>
    <property type="match status" value="1"/>
</dbReference>
<comment type="caution">
    <text evidence="2">The sequence shown here is derived from an EMBL/GenBank/DDBJ whole genome shotgun (WGS) entry which is preliminary data.</text>
</comment>
<evidence type="ECO:0000313" key="3">
    <source>
        <dbReference type="Proteomes" id="UP000663882"/>
    </source>
</evidence>
<dbReference type="EMBL" id="CAJNOO010005478">
    <property type="protein sequence ID" value="CAF1419999.1"/>
    <property type="molecule type" value="Genomic_DNA"/>
</dbReference>
<dbReference type="AlphaFoldDB" id="A0A815MLN4"/>
<dbReference type="InterPro" id="IPR041698">
    <property type="entry name" value="Methyltransf_25"/>
</dbReference>
<reference evidence="2" key="1">
    <citation type="submission" date="2021-02" db="EMBL/GenBank/DDBJ databases">
        <authorList>
            <person name="Nowell W R."/>
        </authorList>
    </citation>
    <scope>NUCLEOTIDE SEQUENCE</scope>
</reference>
<sequence>MAQYDQIAAKYLAYKLHSSFCEDVEYHTFVHHLLLPALGIKDATTIDLKKVLASYRVLDLACGGGYLTRKLREELGCEDVVGVDISANMIAIARTNEEAHPL</sequence>
<dbReference type="CDD" id="cd02440">
    <property type="entry name" value="AdoMet_MTases"/>
    <property type="match status" value="1"/>
</dbReference>
<dbReference type="OrthoDB" id="66144at2759"/>